<evidence type="ECO:0000313" key="7">
    <source>
        <dbReference type="EMBL" id="GAI22693.1"/>
    </source>
</evidence>
<dbReference type="EMBL" id="BARV01021356">
    <property type="protein sequence ID" value="GAI22693.1"/>
    <property type="molecule type" value="Genomic_DNA"/>
</dbReference>
<organism evidence="7">
    <name type="scientific">marine sediment metagenome</name>
    <dbReference type="NCBI Taxonomy" id="412755"/>
    <lineage>
        <taxon>unclassified sequences</taxon>
        <taxon>metagenomes</taxon>
        <taxon>ecological metagenomes</taxon>
    </lineage>
</organism>
<dbReference type="AlphaFoldDB" id="X1LUB0"/>
<keyword evidence="3" id="KW-0032">Aminotransferase</keyword>
<feature type="domain" description="Aminotransferase class I/classII large" evidence="6">
    <location>
        <begin position="60"/>
        <end position="205"/>
    </location>
</feature>
<protein>
    <recommendedName>
        <fullName evidence="6">Aminotransferase class I/classII large domain-containing protein</fullName>
    </recommendedName>
</protein>
<dbReference type="Gene3D" id="3.40.640.10">
    <property type="entry name" value="Type I PLP-dependent aspartate aminotransferase-like (Major domain)"/>
    <property type="match status" value="1"/>
</dbReference>
<evidence type="ECO:0000259" key="6">
    <source>
        <dbReference type="Pfam" id="PF00155"/>
    </source>
</evidence>
<gene>
    <name evidence="7" type="ORF">S06H3_35403</name>
</gene>
<dbReference type="GO" id="GO:0006520">
    <property type="term" value="P:amino acid metabolic process"/>
    <property type="evidence" value="ECO:0007669"/>
    <property type="project" value="InterPro"/>
</dbReference>
<comment type="caution">
    <text evidence="7">The sequence shown here is derived from an EMBL/GenBank/DDBJ whole genome shotgun (WGS) entry which is preliminary data.</text>
</comment>
<feature type="non-terminal residue" evidence="7">
    <location>
        <position position="1"/>
    </location>
</feature>
<dbReference type="GO" id="GO:0030170">
    <property type="term" value="F:pyridoxal phosphate binding"/>
    <property type="evidence" value="ECO:0007669"/>
    <property type="project" value="InterPro"/>
</dbReference>
<comment type="similarity">
    <text evidence="2">Belongs to the class-I pyridoxal-phosphate-dependent aminotransferase family.</text>
</comment>
<name>X1LUB0_9ZZZZ</name>
<dbReference type="PANTHER" id="PTHR46383:SF1">
    <property type="entry name" value="ASPARTATE AMINOTRANSFERASE"/>
    <property type="match status" value="1"/>
</dbReference>
<dbReference type="InterPro" id="IPR004839">
    <property type="entry name" value="Aminotransferase_I/II_large"/>
</dbReference>
<evidence type="ECO:0000256" key="1">
    <source>
        <dbReference type="ARBA" id="ARBA00001933"/>
    </source>
</evidence>
<proteinExistence type="inferred from homology"/>
<evidence type="ECO:0000256" key="4">
    <source>
        <dbReference type="ARBA" id="ARBA00022679"/>
    </source>
</evidence>
<dbReference type="InterPro" id="IPR050596">
    <property type="entry name" value="AspAT/PAT-like"/>
</dbReference>
<reference evidence="7" key="1">
    <citation type="journal article" date="2014" name="Front. Microbiol.">
        <title>High frequency of phylogenetically diverse reductive dehalogenase-homologous genes in deep subseafloor sedimentary metagenomes.</title>
        <authorList>
            <person name="Kawai M."/>
            <person name="Futagami T."/>
            <person name="Toyoda A."/>
            <person name="Takaki Y."/>
            <person name="Nishi S."/>
            <person name="Hori S."/>
            <person name="Arai W."/>
            <person name="Tsubouchi T."/>
            <person name="Morono Y."/>
            <person name="Uchiyama I."/>
            <person name="Ito T."/>
            <person name="Fujiyama A."/>
            <person name="Inagaki F."/>
            <person name="Takami H."/>
        </authorList>
    </citation>
    <scope>NUCLEOTIDE SEQUENCE</scope>
    <source>
        <strain evidence="7">Expedition CK06-06</strain>
    </source>
</reference>
<evidence type="ECO:0000256" key="3">
    <source>
        <dbReference type="ARBA" id="ARBA00022576"/>
    </source>
</evidence>
<dbReference type="InterPro" id="IPR015424">
    <property type="entry name" value="PyrdxlP-dep_Trfase"/>
</dbReference>
<keyword evidence="4" id="KW-0808">Transferase</keyword>
<dbReference type="PANTHER" id="PTHR46383">
    <property type="entry name" value="ASPARTATE AMINOTRANSFERASE"/>
    <property type="match status" value="1"/>
</dbReference>
<sequence>GYLSPEELRATVQVLSASGGGVVWDAPYLFTILRLTSKGARFDKELLQENLNEFKEIASKYHEHMCILSSLSKTCLIAGLRFGFAVASKQWIDNMDAIIGRENLSSPTPSFIAGTEILKRFLQQPTSYEWICQVLAARLSLLMEEIGEHLMLPGNGLFGALYAAVLTGRTSSKEFSDRLIRDYGIVTVPGEQFFGGAANAVRLSLVAVPWSEGEEAWITSVKALKDALAKLAA</sequence>
<keyword evidence="5" id="KW-0663">Pyridoxal phosphate</keyword>
<evidence type="ECO:0000256" key="2">
    <source>
        <dbReference type="ARBA" id="ARBA00007441"/>
    </source>
</evidence>
<dbReference type="Pfam" id="PF00155">
    <property type="entry name" value="Aminotran_1_2"/>
    <property type="match status" value="1"/>
</dbReference>
<dbReference type="GO" id="GO:0008483">
    <property type="term" value="F:transaminase activity"/>
    <property type="evidence" value="ECO:0007669"/>
    <property type="project" value="UniProtKB-KW"/>
</dbReference>
<evidence type="ECO:0000256" key="5">
    <source>
        <dbReference type="ARBA" id="ARBA00022898"/>
    </source>
</evidence>
<dbReference type="SUPFAM" id="SSF53383">
    <property type="entry name" value="PLP-dependent transferases"/>
    <property type="match status" value="1"/>
</dbReference>
<comment type="cofactor">
    <cofactor evidence="1">
        <name>pyridoxal 5'-phosphate</name>
        <dbReference type="ChEBI" id="CHEBI:597326"/>
    </cofactor>
</comment>
<accession>X1LUB0</accession>
<dbReference type="InterPro" id="IPR015421">
    <property type="entry name" value="PyrdxlP-dep_Trfase_major"/>
</dbReference>